<dbReference type="Proteomes" id="UP001303473">
    <property type="component" value="Unassembled WGS sequence"/>
</dbReference>
<name>A0AAN6N1W1_9PEZI</name>
<sequence>MMESSARPLVVSLLASALRTITEPICALSFPTGLFRGKRSSRHRPSICGLTQNWSINIPVDATFSLTATELSVPPCSARPGVAYTVNGYHRCKMPSHYALLLAHMCIDSLLQAFTQPSVLYQSSFYPCRGPSHASRSPTNNRPEMSELSYTLTMVGENATGRLQ</sequence>
<keyword evidence="2" id="KW-1185">Reference proteome</keyword>
<protein>
    <submittedName>
        <fullName evidence="1">Uncharacterized protein</fullName>
    </submittedName>
</protein>
<proteinExistence type="predicted"/>
<gene>
    <name evidence="1" type="ORF">QBC46DRAFT_9073</name>
</gene>
<accession>A0AAN6N1W1</accession>
<evidence type="ECO:0000313" key="1">
    <source>
        <dbReference type="EMBL" id="KAK3937554.1"/>
    </source>
</evidence>
<comment type="caution">
    <text evidence="1">The sequence shown here is derived from an EMBL/GenBank/DDBJ whole genome shotgun (WGS) entry which is preliminary data.</text>
</comment>
<dbReference type="AlphaFoldDB" id="A0AAN6N1W1"/>
<organism evidence="1 2">
    <name type="scientific">Diplogelasinospora grovesii</name>
    <dbReference type="NCBI Taxonomy" id="303347"/>
    <lineage>
        <taxon>Eukaryota</taxon>
        <taxon>Fungi</taxon>
        <taxon>Dikarya</taxon>
        <taxon>Ascomycota</taxon>
        <taxon>Pezizomycotina</taxon>
        <taxon>Sordariomycetes</taxon>
        <taxon>Sordariomycetidae</taxon>
        <taxon>Sordariales</taxon>
        <taxon>Diplogelasinosporaceae</taxon>
        <taxon>Diplogelasinospora</taxon>
    </lineage>
</organism>
<dbReference type="EMBL" id="MU853851">
    <property type="protein sequence ID" value="KAK3937554.1"/>
    <property type="molecule type" value="Genomic_DNA"/>
</dbReference>
<evidence type="ECO:0000313" key="2">
    <source>
        <dbReference type="Proteomes" id="UP001303473"/>
    </source>
</evidence>
<reference evidence="2" key="1">
    <citation type="journal article" date="2023" name="Mol. Phylogenet. Evol.">
        <title>Genome-scale phylogeny and comparative genomics of the fungal order Sordariales.</title>
        <authorList>
            <person name="Hensen N."/>
            <person name="Bonometti L."/>
            <person name="Westerberg I."/>
            <person name="Brannstrom I.O."/>
            <person name="Guillou S."/>
            <person name="Cros-Aarteil S."/>
            <person name="Calhoun S."/>
            <person name="Haridas S."/>
            <person name="Kuo A."/>
            <person name="Mondo S."/>
            <person name="Pangilinan J."/>
            <person name="Riley R."/>
            <person name="LaButti K."/>
            <person name="Andreopoulos B."/>
            <person name="Lipzen A."/>
            <person name="Chen C."/>
            <person name="Yan M."/>
            <person name="Daum C."/>
            <person name="Ng V."/>
            <person name="Clum A."/>
            <person name="Steindorff A."/>
            <person name="Ohm R.A."/>
            <person name="Martin F."/>
            <person name="Silar P."/>
            <person name="Natvig D.O."/>
            <person name="Lalanne C."/>
            <person name="Gautier V."/>
            <person name="Ament-Velasquez S.L."/>
            <person name="Kruys A."/>
            <person name="Hutchinson M.I."/>
            <person name="Powell A.J."/>
            <person name="Barry K."/>
            <person name="Miller A.N."/>
            <person name="Grigoriev I.V."/>
            <person name="Debuchy R."/>
            <person name="Gladieux P."/>
            <person name="Hiltunen Thoren M."/>
            <person name="Johannesson H."/>
        </authorList>
    </citation>
    <scope>NUCLEOTIDE SEQUENCE [LARGE SCALE GENOMIC DNA]</scope>
    <source>
        <strain evidence="2">CBS 340.73</strain>
    </source>
</reference>